<feature type="compositionally biased region" description="Basic and acidic residues" evidence="1">
    <location>
        <begin position="89"/>
        <end position="111"/>
    </location>
</feature>
<feature type="region of interest" description="Disordered" evidence="1">
    <location>
        <begin position="272"/>
        <end position="326"/>
    </location>
</feature>
<feature type="compositionally biased region" description="Polar residues" evidence="1">
    <location>
        <begin position="272"/>
        <end position="281"/>
    </location>
</feature>
<sequence length="326" mass="35239">MNVEDQNAEDQNTDGPGQTMSDSGPVFLGLSRCANCYKHKAISWRGVDGESSSSEGSGPDAESEEEEESSSSSSCSEKDSSDILEESETEKPSAESGDREETSEVQEDKSSRKASTQRAPLVKSFSLPASFTPRLIPLSLLPRPQTVVSTLNLQIKKHDVDAFHIVKQQLTEEEEEEERTEGGRGGINNQSSPKKIQFDVPPLQGQLDPQAAEHASDGAQRKQSTYAPPTMKELQLGVEQHLLGAGLCETDGQLSPITAQLYANATLWDNHNGPEETNGNEASLLLANQERGVAESNSSGGNLFLDGKLKSPVPEEDEEEANPQDE</sequence>
<name>A0A4U5VFV5_COLLU</name>
<feature type="region of interest" description="Disordered" evidence="1">
    <location>
        <begin position="1"/>
        <end position="28"/>
    </location>
</feature>
<feature type="compositionally biased region" description="Acidic residues" evidence="1">
    <location>
        <begin position="1"/>
        <end position="12"/>
    </location>
</feature>
<accession>A0A4U5VFV5</accession>
<dbReference type="AlphaFoldDB" id="A0A4U5VFV5"/>
<evidence type="ECO:0000256" key="1">
    <source>
        <dbReference type="SAM" id="MobiDB-lite"/>
    </source>
</evidence>
<dbReference type="STRING" id="240159.A0A4U5VFV5"/>
<evidence type="ECO:0000313" key="3">
    <source>
        <dbReference type="Proteomes" id="UP000298787"/>
    </source>
</evidence>
<evidence type="ECO:0000313" key="2">
    <source>
        <dbReference type="EMBL" id="TKS85855.1"/>
    </source>
</evidence>
<gene>
    <name evidence="2" type="ORF">D9C73_019487</name>
</gene>
<proteinExistence type="predicted"/>
<organism evidence="2 3">
    <name type="scientific">Collichthys lucidus</name>
    <name type="common">Big head croaker</name>
    <name type="synonym">Sciaena lucida</name>
    <dbReference type="NCBI Taxonomy" id="240159"/>
    <lineage>
        <taxon>Eukaryota</taxon>
        <taxon>Metazoa</taxon>
        <taxon>Chordata</taxon>
        <taxon>Craniata</taxon>
        <taxon>Vertebrata</taxon>
        <taxon>Euteleostomi</taxon>
        <taxon>Actinopterygii</taxon>
        <taxon>Neopterygii</taxon>
        <taxon>Teleostei</taxon>
        <taxon>Neoteleostei</taxon>
        <taxon>Acanthomorphata</taxon>
        <taxon>Eupercaria</taxon>
        <taxon>Sciaenidae</taxon>
        <taxon>Collichthys</taxon>
    </lineage>
</organism>
<feature type="region of interest" description="Disordered" evidence="1">
    <location>
        <begin position="44"/>
        <end position="125"/>
    </location>
</feature>
<feature type="compositionally biased region" description="Acidic residues" evidence="1">
    <location>
        <begin position="314"/>
        <end position="326"/>
    </location>
</feature>
<dbReference type="Proteomes" id="UP000298787">
    <property type="component" value="Chromosome 17"/>
</dbReference>
<feature type="region of interest" description="Disordered" evidence="1">
    <location>
        <begin position="168"/>
        <end position="226"/>
    </location>
</feature>
<feature type="compositionally biased region" description="Low complexity" evidence="1">
    <location>
        <begin position="49"/>
        <end position="60"/>
    </location>
</feature>
<protein>
    <submittedName>
        <fullName evidence="2">Uncharacterized protein</fullName>
    </submittedName>
</protein>
<dbReference type="EMBL" id="CM014094">
    <property type="protein sequence ID" value="TKS85855.1"/>
    <property type="molecule type" value="Genomic_DNA"/>
</dbReference>
<keyword evidence="3" id="KW-1185">Reference proteome</keyword>
<feature type="compositionally biased region" description="Polar residues" evidence="1">
    <location>
        <begin position="13"/>
        <end position="22"/>
    </location>
</feature>
<reference evidence="2 3" key="1">
    <citation type="submission" date="2019-01" db="EMBL/GenBank/DDBJ databases">
        <title>Genome Assembly of Collichthys lucidus.</title>
        <authorList>
            <person name="Cai M."/>
            <person name="Xiao S."/>
        </authorList>
    </citation>
    <scope>NUCLEOTIDE SEQUENCE [LARGE SCALE GENOMIC DNA]</scope>
    <source>
        <strain evidence="2">JT15FE1705JMU</strain>
        <tissue evidence="2">Muscle</tissue>
    </source>
</reference>